<gene>
    <name evidence="4" type="ORF">MATL_G00145860</name>
</gene>
<evidence type="ECO:0000259" key="3">
    <source>
        <dbReference type="PROSITE" id="PS50157"/>
    </source>
</evidence>
<keyword evidence="1" id="KW-0863">Zinc-finger</keyword>
<keyword evidence="5" id="KW-1185">Reference proteome</keyword>
<organism evidence="4 5">
    <name type="scientific">Megalops atlanticus</name>
    <name type="common">Tarpon</name>
    <name type="synonym">Clupea gigantea</name>
    <dbReference type="NCBI Taxonomy" id="7932"/>
    <lineage>
        <taxon>Eukaryota</taxon>
        <taxon>Metazoa</taxon>
        <taxon>Chordata</taxon>
        <taxon>Craniata</taxon>
        <taxon>Vertebrata</taxon>
        <taxon>Euteleostomi</taxon>
        <taxon>Actinopterygii</taxon>
        <taxon>Neopterygii</taxon>
        <taxon>Teleostei</taxon>
        <taxon>Elopiformes</taxon>
        <taxon>Megalopidae</taxon>
        <taxon>Megalops</taxon>
    </lineage>
</organism>
<sequence length="174" mass="18347">MSRRKQAKPRSVKAVDEGESAELAGSWESSSVQTDVPGPDREAEQKDQRAGLEDGEHSVTSHDDRVCEDDLDDDSIFTCDNCQQDFECLAELTEHRTHHCPAVHRGLTAVRAAGGQAGTEGGTAGVNRAHGGEGEGLHPVAWRCSQSVLAGSTGSPGPSLLSCEHGGEGVESEE</sequence>
<feature type="compositionally biased region" description="Basic residues" evidence="2">
    <location>
        <begin position="1"/>
        <end position="11"/>
    </location>
</feature>
<evidence type="ECO:0000313" key="5">
    <source>
        <dbReference type="Proteomes" id="UP001046870"/>
    </source>
</evidence>
<dbReference type="PROSITE" id="PS50157">
    <property type="entry name" value="ZINC_FINGER_C2H2_2"/>
    <property type="match status" value="1"/>
</dbReference>
<dbReference type="AlphaFoldDB" id="A0A9D3PYW9"/>
<proteinExistence type="predicted"/>
<keyword evidence="1" id="KW-0479">Metal-binding</keyword>
<reference evidence="4" key="1">
    <citation type="submission" date="2021-01" db="EMBL/GenBank/DDBJ databases">
        <authorList>
            <person name="Zahm M."/>
            <person name="Roques C."/>
            <person name="Cabau C."/>
            <person name="Klopp C."/>
            <person name="Donnadieu C."/>
            <person name="Jouanno E."/>
            <person name="Lampietro C."/>
            <person name="Louis A."/>
            <person name="Herpin A."/>
            <person name="Echchiki A."/>
            <person name="Berthelot C."/>
            <person name="Parey E."/>
            <person name="Roest-Crollius H."/>
            <person name="Braasch I."/>
            <person name="Postlethwait J."/>
            <person name="Bobe J."/>
            <person name="Montfort J."/>
            <person name="Bouchez O."/>
            <person name="Begum T."/>
            <person name="Mejri S."/>
            <person name="Adams A."/>
            <person name="Chen W.-J."/>
            <person name="Guiguen Y."/>
        </authorList>
    </citation>
    <scope>NUCLEOTIDE SEQUENCE</scope>
    <source>
        <strain evidence="4">YG-15Mar2019-1</strain>
        <tissue evidence="4">Brain</tissue>
    </source>
</reference>
<keyword evidence="1" id="KW-0862">Zinc</keyword>
<feature type="compositionally biased region" description="Basic and acidic residues" evidence="2">
    <location>
        <begin position="38"/>
        <end position="65"/>
    </location>
</feature>
<feature type="domain" description="C2H2-type" evidence="3">
    <location>
        <begin position="77"/>
        <end position="109"/>
    </location>
</feature>
<evidence type="ECO:0000313" key="4">
    <source>
        <dbReference type="EMBL" id="KAG7468676.1"/>
    </source>
</evidence>
<dbReference type="InterPro" id="IPR013087">
    <property type="entry name" value="Znf_C2H2_type"/>
</dbReference>
<dbReference type="Proteomes" id="UP001046870">
    <property type="component" value="Chromosome 11"/>
</dbReference>
<dbReference type="GO" id="GO:0008270">
    <property type="term" value="F:zinc ion binding"/>
    <property type="evidence" value="ECO:0007669"/>
    <property type="project" value="UniProtKB-KW"/>
</dbReference>
<evidence type="ECO:0000256" key="1">
    <source>
        <dbReference type="PROSITE-ProRule" id="PRU00042"/>
    </source>
</evidence>
<protein>
    <recommendedName>
        <fullName evidence="3">C2H2-type domain-containing protein</fullName>
    </recommendedName>
</protein>
<feature type="region of interest" description="Disordered" evidence="2">
    <location>
        <begin position="149"/>
        <end position="174"/>
    </location>
</feature>
<dbReference type="OrthoDB" id="10014897at2759"/>
<dbReference type="PROSITE" id="PS00028">
    <property type="entry name" value="ZINC_FINGER_C2H2_1"/>
    <property type="match status" value="1"/>
</dbReference>
<comment type="caution">
    <text evidence="4">The sequence shown here is derived from an EMBL/GenBank/DDBJ whole genome shotgun (WGS) entry which is preliminary data.</text>
</comment>
<name>A0A9D3PYW9_MEGAT</name>
<feature type="compositionally biased region" description="Low complexity" evidence="2">
    <location>
        <begin position="151"/>
        <end position="162"/>
    </location>
</feature>
<dbReference type="EMBL" id="JAFDVH010000011">
    <property type="protein sequence ID" value="KAG7468676.1"/>
    <property type="molecule type" value="Genomic_DNA"/>
</dbReference>
<evidence type="ECO:0000256" key="2">
    <source>
        <dbReference type="SAM" id="MobiDB-lite"/>
    </source>
</evidence>
<accession>A0A9D3PYW9</accession>
<feature type="region of interest" description="Disordered" evidence="2">
    <location>
        <begin position="1"/>
        <end position="66"/>
    </location>
</feature>